<gene>
    <name evidence="3" type="ORF">BT63DRAFT_132672</name>
</gene>
<evidence type="ECO:0000256" key="2">
    <source>
        <dbReference type="SAM" id="Phobius"/>
    </source>
</evidence>
<feature type="coiled-coil region" evidence="1">
    <location>
        <begin position="354"/>
        <end position="513"/>
    </location>
</feature>
<dbReference type="PANTHER" id="PTHR45615">
    <property type="entry name" value="MYOSIN HEAVY CHAIN, NON-MUSCLE"/>
    <property type="match status" value="1"/>
</dbReference>
<protein>
    <submittedName>
        <fullName evidence="3">Uncharacterized protein</fullName>
    </submittedName>
</protein>
<keyword evidence="2" id="KW-0472">Membrane</keyword>
<reference evidence="3" key="1">
    <citation type="journal article" date="2020" name="Stud. Mycol.">
        <title>101 Dothideomycetes genomes: a test case for predicting lifestyles and emergence of pathogens.</title>
        <authorList>
            <person name="Haridas S."/>
            <person name="Albert R."/>
            <person name="Binder M."/>
            <person name="Bloem J."/>
            <person name="Labutti K."/>
            <person name="Salamov A."/>
            <person name="Andreopoulos B."/>
            <person name="Baker S."/>
            <person name="Barry K."/>
            <person name="Bills G."/>
            <person name="Bluhm B."/>
            <person name="Cannon C."/>
            <person name="Castanera R."/>
            <person name="Culley D."/>
            <person name="Daum C."/>
            <person name="Ezra D."/>
            <person name="Gonzalez J."/>
            <person name="Henrissat B."/>
            <person name="Kuo A."/>
            <person name="Liang C."/>
            <person name="Lipzen A."/>
            <person name="Lutzoni F."/>
            <person name="Magnuson J."/>
            <person name="Mondo S."/>
            <person name="Nolan M."/>
            <person name="Ohm R."/>
            <person name="Pangilinan J."/>
            <person name="Park H.-J."/>
            <person name="Ramirez L."/>
            <person name="Alfaro M."/>
            <person name="Sun H."/>
            <person name="Tritt A."/>
            <person name="Yoshinaga Y."/>
            <person name="Zwiers L.-H."/>
            <person name="Turgeon B."/>
            <person name="Goodwin S."/>
            <person name="Spatafora J."/>
            <person name="Crous P."/>
            <person name="Grigoriev I."/>
        </authorList>
    </citation>
    <scope>NUCLEOTIDE SEQUENCE</scope>
    <source>
        <strain evidence="3">CBS 115976</strain>
    </source>
</reference>
<feature type="coiled-coil region" evidence="1">
    <location>
        <begin position="52"/>
        <end position="93"/>
    </location>
</feature>
<dbReference type="AlphaFoldDB" id="A0A6A6UNI4"/>
<organism evidence="3 4">
    <name type="scientific">Microthyrium microscopicum</name>
    <dbReference type="NCBI Taxonomy" id="703497"/>
    <lineage>
        <taxon>Eukaryota</taxon>
        <taxon>Fungi</taxon>
        <taxon>Dikarya</taxon>
        <taxon>Ascomycota</taxon>
        <taxon>Pezizomycotina</taxon>
        <taxon>Dothideomycetes</taxon>
        <taxon>Dothideomycetes incertae sedis</taxon>
        <taxon>Microthyriales</taxon>
        <taxon>Microthyriaceae</taxon>
        <taxon>Microthyrium</taxon>
    </lineage>
</organism>
<proteinExistence type="predicted"/>
<dbReference type="PANTHER" id="PTHR45615:SF80">
    <property type="entry name" value="GRIP DOMAIN-CONTAINING PROTEIN"/>
    <property type="match status" value="1"/>
</dbReference>
<evidence type="ECO:0000313" key="3">
    <source>
        <dbReference type="EMBL" id="KAF2672638.1"/>
    </source>
</evidence>
<keyword evidence="1" id="KW-0175">Coiled coil</keyword>
<dbReference type="Gene3D" id="1.20.1170.10">
    <property type="match status" value="1"/>
</dbReference>
<feature type="transmembrane region" description="Helical" evidence="2">
    <location>
        <begin position="12"/>
        <end position="33"/>
    </location>
</feature>
<keyword evidence="2" id="KW-1133">Transmembrane helix</keyword>
<dbReference type="Proteomes" id="UP000799302">
    <property type="component" value="Unassembled WGS sequence"/>
</dbReference>
<name>A0A6A6UNI4_9PEZI</name>
<dbReference type="EMBL" id="MU004231">
    <property type="protein sequence ID" value="KAF2672638.1"/>
    <property type="molecule type" value="Genomic_DNA"/>
</dbReference>
<feature type="coiled-coil region" evidence="1">
    <location>
        <begin position="155"/>
        <end position="189"/>
    </location>
</feature>
<accession>A0A6A6UNI4</accession>
<evidence type="ECO:0000313" key="4">
    <source>
        <dbReference type="Proteomes" id="UP000799302"/>
    </source>
</evidence>
<feature type="coiled-coil region" evidence="1">
    <location>
        <begin position="701"/>
        <end position="728"/>
    </location>
</feature>
<keyword evidence="4" id="KW-1185">Reference proteome</keyword>
<keyword evidence="2" id="KW-0812">Transmembrane</keyword>
<feature type="coiled-coil region" evidence="1">
    <location>
        <begin position="612"/>
        <end position="646"/>
    </location>
</feature>
<evidence type="ECO:0000256" key="1">
    <source>
        <dbReference type="SAM" id="Coils"/>
    </source>
</evidence>
<sequence>MVTITEELVSDYVAYQSFLEGIGWLILLSYLIMNWIDAVALAREKNPPPPTSEETAFQVEELERKLKQETAEKQKALNDKVKAQKEAKELEKWNLQLRKGLTAKEHELIRSTAYLRTSQNENEQLAAKQITSPSPDFEAKLKKNYELLLRKDRENAELHGELQDTQSQIKELNIRLNTANQRIEDLDNKPSPAKMLQIEAKPTEKDEIISQKDREIGILCMELQTVKSQFKILEKRFTSAKQDDRKAKQGKHSLYTRRARIAQKSSTSPEPVIAAKVPEAFTSKPTFSAFNAETEAALVAAKKELATVKEGDAKTKVELANAQKVLSDCREALVKSQEAHGQSEQELANHKVVVDQNKKDLEQGKKDLAEALEAKAGNSSHLEIALAQKDIDLEQKEKALVEKLREVEYLSSELKSKNEAFASLDKALNEKNQEVDYLSFELNSKKEVVASHEQMIQDLQNRQGPEIPQGMQLLPEHVVEKANNDYNNMKAQFTNLEQAYDVQKNTIASLQTQCRDAFSAGENSENNNTSRYYKLNQDLNDQLHKSNISAQNLDIDNQNLRREIEDLTTQLEERRRPIEKKPVGDLSIWTNLGSSVSSSPVTPTSTYDQNALNAAESEIKELKKQRKAAKQEIKVLKKQVEHYSLEVAMMTQIDEDIEKNGGSHELNLAKAHEAMYKTRDEATQKEIEEVKEDLKGVHLQLEMKEQHIKELYREKKAMEEQVDNMTFEKQMLEGLQATPEANELQQARLEKEMYKTRDDATQKEIEKIKGYLKTLGEKVTEKEDKINELIFAMADFEQHKMVCQQYQQDQWYTGNKPRY</sequence>